<dbReference type="AlphaFoldDB" id="A0A2H9U239"/>
<keyword evidence="1 4" id="KW-0547">Nucleotide-binding</keyword>
<dbReference type="GO" id="GO:0034028">
    <property type="term" value="F:5-(carboxyamino)imidazole ribonucleotide synthase activity"/>
    <property type="evidence" value="ECO:0007669"/>
    <property type="project" value="UniProtKB-UniRule"/>
</dbReference>
<dbReference type="Proteomes" id="UP000235861">
    <property type="component" value="Unassembled WGS sequence"/>
</dbReference>
<comment type="subunit">
    <text evidence="4 5">Homodimer.</text>
</comment>
<gene>
    <name evidence="4 5" type="primary">purK</name>
    <name evidence="7" type="ORF">CUC53_14855</name>
</gene>
<dbReference type="HAMAP" id="MF_01928">
    <property type="entry name" value="PurK"/>
    <property type="match status" value="1"/>
</dbReference>
<feature type="domain" description="ATP-grasp" evidence="6">
    <location>
        <begin position="108"/>
        <end position="290"/>
    </location>
</feature>
<dbReference type="Gene3D" id="3.30.470.20">
    <property type="entry name" value="ATP-grasp fold, B domain"/>
    <property type="match status" value="1"/>
</dbReference>
<dbReference type="Gene3D" id="3.40.50.20">
    <property type="match status" value="1"/>
</dbReference>
<dbReference type="GO" id="GO:0046872">
    <property type="term" value="F:metal ion binding"/>
    <property type="evidence" value="ECO:0007669"/>
    <property type="project" value="InterPro"/>
</dbReference>
<evidence type="ECO:0000313" key="8">
    <source>
        <dbReference type="Proteomes" id="UP000235861"/>
    </source>
</evidence>
<dbReference type="EMBL" id="PGGC01000142">
    <property type="protein sequence ID" value="PJG58018.1"/>
    <property type="molecule type" value="Genomic_DNA"/>
</dbReference>
<dbReference type="InterPro" id="IPR005875">
    <property type="entry name" value="PurK"/>
</dbReference>
<dbReference type="GO" id="GO:0006189">
    <property type="term" value="P:'de novo' IMP biosynthetic process"/>
    <property type="evidence" value="ECO:0007669"/>
    <property type="project" value="UniProtKB-UniRule"/>
</dbReference>
<dbReference type="Pfam" id="PF17769">
    <property type="entry name" value="PurK_C"/>
    <property type="match status" value="1"/>
</dbReference>
<evidence type="ECO:0000259" key="6">
    <source>
        <dbReference type="PROSITE" id="PS50975"/>
    </source>
</evidence>
<feature type="binding site" evidence="4">
    <location>
        <position position="185"/>
    </location>
    <ligand>
        <name>ATP</name>
        <dbReference type="ChEBI" id="CHEBI:30616"/>
    </ligand>
</feature>
<dbReference type="NCBIfam" id="TIGR01161">
    <property type="entry name" value="purK"/>
    <property type="match status" value="1"/>
</dbReference>
<evidence type="ECO:0000256" key="3">
    <source>
        <dbReference type="ARBA" id="ARBA00022840"/>
    </source>
</evidence>
<dbReference type="InterPro" id="IPR011761">
    <property type="entry name" value="ATP-grasp"/>
</dbReference>
<keyword evidence="8" id="KW-1185">Reference proteome</keyword>
<dbReference type="PANTHER" id="PTHR11609:SF5">
    <property type="entry name" value="PHOSPHORIBOSYLAMINOIMIDAZOLE CARBOXYLASE"/>
    <property type="match status" value="1"/>
</dbReference>
<dbReference type="SUPFAM" id="SSF56059">
    <property type="entry name" value="Glutathione synthetase ATP-binding domain-like"/>
    <property type="match status" value="1"/>
</dbReference>
<evidence type="ECO:0000313" key="7">
    <source>
        <dbReference type="EMBL" id="PJG58018.1"/>
    </source>
</evidence>
<dbReference type="PANTHER" id="PTHR11609">
    <property type="entry name" value="PURINE BIOSYNTHESIS PROTEIN 6/7, PUR6/7"/>
    <property type="match status" value="1"/>
</dbReference>
<dbReference type="RefSeq" id="WP_100294869.1">
    <property type="nucleotide sequence ID" value="NZ_PGGC01000142.1"/>
</dbReference>
<name>A0A2H9U239_9GAMM</name>
<dbReference type="InterPro" id="IPR011054">
    <property type="entry name" value="Rudment_hybrid_motif"/>
</dbReference>
<dbReference type="GO" id="GO:0004638">
    <property type="term" value="F:phosphoribosylaminoimidazole carboxylase activity"/>
    <property type="evidence" value="ECO:0007669"/>
    <property type="project" value="InterPro"/>
</dbReference>
<keyword evidence="4 5" id="KW-0436">Ligase</keyword>
<feature type="binding site" evidence="4">
    <location>
        <position position="104"/>
    </location>
    <ligand>
        <name>ATP</name>
        <dbReference type="ChEBI" id="CHEBI:30616"/>
    </ligand>
</feature>
<feature type="binding site" evidence="4">
    <location>
        <begin position="148"/>
        <end position="154"/>
    </location>
    <ligand>
        <name>ATP</name>
        <dbReference type="ChEBI" id="CHEBI:30616"/>
    </ligand>
</feature>
<dbReference type="SUPFAM" id="SSF52440">
    <property type="entry name" value="PreATP-grasp domain"/>
    <property type="match status" value="1"/>
</dbReference>
<comment type="function">
    <text evidence="5">Catalyzes the ATP-dependent conversion of 5-aminoimidazole ribonucleotide (AIR) and HCO(3)- to N5-carboxyaminoimidazole ribonucleotide (N5-CAIR).</text>
</comment>
<comment type="catalytic activity">
    <reaction evidence="4 5">
        <text>5-amino-1-(5-phospho-beta-D-ribosyl)imidazole + hydrogencarbonate + ATP = 5-carboxyamino-1-(5-phospho-D-ribosyl)imidazole + ADP + phosphate + 2 H(+)</text>
        <dbReference type="Rhea" id="RHEA:19317"/>
        <dbReference type="ChEBI" id="CHEBI:15378"/>
        <dbReference type="ChEBI" id="CHEBI:17544"/>
        <dbReference type="ChEBI" id="CHEBI:30616"/>
        <dbReference type="ChEBI" id="CHEBI:43474"/>
        <dbReference type="ChEBI" id="CHEBI:58730"/>
        <dbReference type="ChEBI" id="CHEBI:137981"/>
        <dbReference type="ChEBI" id="CHEBI:456216"/>
        <dbReference type="EC" id="6.3.4.18"/>
    </reaction>
</comment>
<dbReference type="Pfam" id="PF02222">
    <property type="entry name" value="ATP-grasp"/>
    <property type="match status" value="1"/>
</dbReference>
<dbReference type="NCBIfam" id="NF004679">
    <property type="entry name" value="PRK06019.1-5"/>
    <property type="match status" value="1"/>
</dbReference>
<reference evidence="7 8" key="1">
    <citation type="submission" date="2017-11" db="EMBL/GenBank/DDBJ databases">
        <title>Draft genome sequence of environmental isolate Aeromonas cavernicola sp. nov. MDC 2508.</title>
        <authorList>
            <person name="Colston S.M."/>
            <person name="Navarro A."/>
            <person name="Martinez-Murcia A.J."/>
            <person name="Graf J."/>
        </authorList>
    </citation>
    <scope>NUCLEOTIDE SEQUENCE [LARGE SCALE GENOMIC DNA]</scope>
    <source>
        <strain evidence="7 8">MDC 2508</strain>
    </source>
</reference>
<dbReference type="GO" id="GO:0005524">
    <property type="term" value="F:ATP binding"/>
    <property type="evidence" value="ECO:0007669"/>
    <property type="project" value="UniProtKB-UniRule"/>
</dbReference>
<dbReference type="NCBIfam" id="NF004677">
    <property type="entry name" value="PRK06019.1-3"/>
    <property type="match status" value="1"/>
</dbReference>
<dbReference type="OrthoDB" id="9804625at2"/>
<feature type="binding site" evidence="4">
    <location>
        <begin position="260"/>
        <end position="261"/>
    </location>
    <ligand>
        <name>ATP</name>
        <dbReference type="ChEBI" id="CHEBI:30616"/>
    </ligand>
</feature>
<dbReference type="InterPro" id="IPR016185">
    <property type="entry name" value="PreATP-grasp_dom_sf"/>
</dbReference>
<dbReference type="Pfam" id="PF22660">
    <property type="entry name" value="RS_preATP-grasp-like"/>
    <property type="match status" value="1"/>
</dbReference>
<feature type="binding site" evidence="4">
    <location>
        <position position="208"/>
    </location>
    <ligand>
        <name>ATP</name>
        <dbReference type="ChEBI" id="CHEBI:30616"/>
    </ligand>
</feature>
<keyword evidence="3 4" id="KW-0067">ATP-binding</keyword>
<dbReference type="Gene3D" id="3.30.1490.20">
    <property type="entry name" value="ATP-grasp fold, A domain"/>
    <property type="match status" value="1"/>
</dbReference>
<dbReference type="EC" id="6.3.4.18" evidence="4 5"/>
<evidence type="ECO:0000256" key="4">
    <source>
        <dbReference type="HAMAP-Rule" id="MF_01928"/>
    </source>
</evidence>
<dbReference type="InterPro" id="IPR040686">
    <property type="entry name" value="PurK_C"/>
</dbReference>
<evidence type="ECO:0000256" key="1">
    <source>
        <dbReference type="ARBA" id="ARBA00022741"/>
    </source>
</evidence>
<evidence type="ECO:0000256" key="2">
    <source>
        <dbReference type="ARBA" id="ARBA00022755"/>
    </source>
</evidence>
<feature type="binding site" evidence="4">
    <location>
        <begin position="177"/>
        <end position="180"/>
    </location>
    <ligand>
        <name>ATP</name>
        <dbReference type="ChEBI" id="CHEBI:30616"/>
    </ligand>
</feature>
<dbReference type="InterPro" id="IPR054350">
    <property type="entry name" value="PurT/PurK_preATP-grasp"/>
</dbReference>
<sequence>MIIPPATLGMLGGGQLGRYFVMAAHRLGYKVVVLDPDPASIAGAAADHHLVAPYDDPAALQELANRCAAISCEFENVPATTLALLAQHKPVRPAASAVGICQDRREEKALLASLGIPLAPHLALLPNEPIPAQASDLFPAILKTAREGYDGKGQWQIANWDELVTALATSNAPCVLEQKLALEGEFALTLARNPSGAVSALPLVQNWHSGGILDQTRSPANAPGLEREAKTIAERLIAALDYVGVLTVEFFLVAGQLLVNELAPRPHNSGHPSLDNADCCQFELQVRALCDLPLPAHIRVRPAMLINLLGDVWQAGTPNWPSLLALPGLHLHLYGKVDPRPNRKMGHVTITGADWQAVEETTHILRTQLGIAGHRSQ</sequence>
<dbReference type="InterPro" id="IPR003135">
    <property type="entry name" value="ATP-grasp_carboxylate-amine"/>
</dbReference>
<dbReference type="GO" id="GO:0005829">
    <property type="term" value="C:cytosol"/>
    <property type="evidence" value="ECO:0007669"/>
    <property type="project" value="TreeGrafter"/>
</dbReference>
<organism evidence="7 8">
    <name type="scientific">Aeromonas cavernicola</name>
    <dbReference type="NCBI Taxonomy" id="1006623"/>
    <lineage>
        <taxon>Bacteria</taxon>
        <taxon>Pseudomonadati</taxon>
        <taxon>Pseudomonadota</taxon>
        <taxon>Gammaproteobacteria</taxon>
        <taxon>Aeromonadales</taxon>
        <taxon>Aeromonadaceae</taxon>
        <taxon>Aeromonas</taxon>
    </lineage>
</organism>
<comment type="similarity">
    <text evidence="4 5">Belongs to the PurK/PurT family.</text>
</comment>
<protein>
    <recommendedName>
        <fullName evidence="4 5">N5-carboxyaminoimidazole ribonucleotide synthase</fullName>
        <shortName evidence="4 5">N5-CAIR synthase</shortName>
        <ecNumber evidence="4 5">6.3.4.18</ecNumber>
    </recommendedName>
    <alternativeName>
        <fullName evidence="4 5">5-(carboxyamino)imidazole ribonucleotide synthetase</fullName>
    </alternativeName>
</protein>
<accession>A0A2H9U239</accession>
<comment type="caution">
    <text evidence="7">The sequence shown here is derived from an EMBL/GenBank/DDBJ whole genome shotgun (WGS) entry which is preliminary data.</text>
</comment>
<feature type="binding site" evidence="4">
    <location>
        <position position="143"/>
    </location>
    <ligand>
        <name>ATP</name>
        <dbReference type="ChEBI" id="CHEBI:30616"/>
    </ligand>
</feature>
<dbReference type="SUPFAM" id="SSF51246">
    <property type="entry name" value="Rudiment single hybrid motif"/>
    <property type="match status" value="1"/>
</dbReference>
<evidence type="ECO:0000256" key="5">
    <source>
        <dbReference type="RuleBase" id="RU361200"/>
    </source>
</evidence>
<keyword evidence="2 4" id="KW-0658">Purine biosynthesis</keyword>
<comment type="pathway">
    <text evidence="4 5">Purine metabolism; IMP biosynthesis via de novo pathway; 5-amino-1-(5-phospho-D-ribosyl)imidazole-4-carboxylate from 5-amino-1-(5-phospho-D-ribosyl)imidazole (N5-CAIR route): step 1/2.</text>
</comment>
<dbReference type="InterPro" id="IPR013815">
    <property type="entry name" value="ATP_grasp_subdomain_1"/>
</dbReference>
<dbReference type="PROSITE" id="PS50975">
    <property type="entry name" value="ATP_GRASP"/>
    <property type="match status" value="1"/>
</dbReference>
<proteinExistence type="inferred from homology"/>
<dbReference type="UniPathway" id="UPA00074">
    <property type="reaction ID" value="UER00942"/>
</dbReference>
<comment type="function">
    <text evidence="4">Catalyzes the ATP-dependent conversion of 5-aminoimidazole ribonucleotide (AIR) and HCO(3)(-) to N5-carboxyaminoimidazole ribonucleotide (N5-CAIR).</text>
</comment>